<evidence type="ECO:0000256" key="7">
    <source>
        <dbReference type="ARBA" id="ARBA00023002"/>
    </source>
</evidence>
<keyword evidence="2 11" id="KW-0554">One-carbon metabolism</keyword>
<comment type="function">
    <text evidence="11">Catalyzes the oxidation of 5,10-methylenetetrahydrofolate to 5,10-methenyltetrahydrofolate and then the hydrolysis of 5,10-methenyltetrahydrofolate to 10-formyltetrahydrofolate.</text>
</comment>
<keyword evidence="3 11" id="KW-0028">Amino-acid biosynthesis</keyword>
<gene>
    <name evidence="11 14" type="primary">folD</name>
    <name evidence="14" type="ORF">ABSH63_05350</name>
</gene>
<comment type="similarity">
    <text evidence="11">Belongs to the tetrahydrofolate dehydrogenase/cyclohydrolase family.</text>
</comment>
<dbReference type="Gene3D" id="3.40.50.10860">
    <property type="entry name" value="Leucine Dehydrogenase, chain A, domain 1"/>
    <property type="match status" value="1"/>
</dbReference>
<dbReference type="InterPro" id="IPR020630">
    <property type="entry name" value="THF_DH/CycHdrlase_cat_dom"/>
</dbReference>
<evidence type="ECO:0000256" key="6">
    <source>
        <dbReference type="ARBA" id="ARBA00022857"/>
    </source>
</evidence>
<dbReference type="CDD" id="cd01080">
    <property type="entry name" value="NAD_bind_m-THF_DH_Cyclohyd"/>
    <property type="match status" value="1"/>
</dbReference>
<dbReference type="GO" id="GO:0004488">
    <property type="term" value="F:methylenetetrahydrofolate dehydrogenase (NADP+) activity"/>
    <property type="evidence" value="ECO:0007669"/>
    <property type="project" value="UniProtKB-EC"/>
</dbReference>
<evidence type="ECO:0000256" key="3">
    <source>
        <dbReference type="ARBA" id="ARBA00022605"/>
    </source>
</evidence>
<dbReference type="PRINTS" id="PR00085">
    <property type="entry name" value="THFDHDRGNASE"/>
</dbReference>
<dbReference type="PANTHER" id="PTHR48099">
    <property type="entry name" value="C-1-TETRAHYDROFOLATE SYNTHASE, CYTOPLASMIC-RELATED"/>
    <property type="match status" value="1"/>
</dbReference>
<evidence type="ECO:0000256" key="2">
    <source>
        <dbReference type="ARBA" id="ARBA00022563"/>
    </source>
</evidence>
<feature type="domain" description="Tetrahydrofolate dehydrogenase/cyclohydrolase catalytic" evidence="12">
    <location>
        <begin position="6"/>
        <end position="121"/>
    </location>
</feature>
<keyword evidence="10 11" id="KW-0511">Multifunctional enzyme</keyword>
<evidence type="ECO:0000313" key="14">
    <source>
        <dbReference type="EMBL" id="MES0873434.1"/>
    </source>
</evidence>
<dbReference type="GO" id="GO:0004477">
    <property type="term" value="F:methenyltetrahydrofolate cyclohydrolase activity"/>
    <property type="evidence" value="ECO:0007669"/>
    <property type="project" value="UniProtKB-EC"/>
</dbReference>
<sequence>MSAQLIDGKAVAALVHDRVRRRIQARLARGLRPPALATVLVGNDPASEVYVRNKRLTCEKLGIRSVPLHFDATVTQAELLAAVDALNADADIDGILVQLPLPAQLDATAITERILPGKDVDGFHPYNIGRLAQRRPALRPCTPFGVMELLRSAGETFKGRTAVVVGASNHVGRPMMLELMLAGATAVCCHRFTADVAAEVARADILVVAVGKPAMVKGEWIKPGAIVIDVGINRLADGRLVGDVEFDVARTRARAITPVPGGVGPMTVAMLMHNTLQAADDRVDQ</sequence>
<dbReference type="Proteomes" id="UP001465331">
    <property type="component" value="Unassembled WGS sequence"/>
</dbReference>
<dbReference type="RefSeq" id="WP_352888090.1">
    <property type="nucleotide sequence ID" value="NZ_JBEPIJ010000004.1"/>
</dbReference>
<keyword evidence="9 11" id="KW-0486">Methionine biosynthesis</keyword>
<evidence type="ECO:0000259" key="12">
    <source>
        <dbReference type="Pfam" id="PF00763"/>
    </source>
</evidence>
<evidence type="ECO:0000256" key="10">
    <source>
        <dbReference type="ARBA" id="ARBA00023268"/>
    </source>
</evidence>
<keyword evidence="5 11" id="KW-0378">Hydrolase</keyword>
<dbReference type="PANTHER" id="PTHR48099:SF5">
    <property type="entry name" value="C-1-TETRAHYDROFOLATE SYNTHASE, CYTOPLASMIC"/>
    <property type="match status" value="1"/>
</dbReference>
<feature type="domain" description="Tetrahydrofolate dehydrogenase/cyclohydrolase NAD(P)-binding" evidence="13">
    <location>
        <begin position="140"/>
        <end position="281"/>
    </location>
</feature>
<dbReference type="InterPro" id="IPR020631">
    <property type="entry name" value="THF_DH/CycHdrlase_NAD-bd_dom"/>
</dbReference>
<dbReference type="Pfam" id="PF00763">
    <property type="entry name" value="THF_DHG_CYH"/>
    <property type="match status" value="1"/>
</dbReference>
<dbReference type="HAMAP" id="MF_01576">
    <property type="entry name" value="THF_DHG_CYH"/>
    <property type="match status" value="1"/>
</dbReference>
<evidence type="ECO:0000256" key="1">
    <source>
        <dbReference type="ARBA" id="ARBA00004777"/>
    </source>
</evidence>
<comment type="caution">
    <text evidence="14">The sequence shown here is derived from an EMBL/GenBank/DDBJ whole genome shotgun (WGS) entry which is preliminary data.</text>
</comment>
<keyword evidence="8 11" id="KW-0368">Histidine biosynthesis</keyword>
<comment type="subunit">
    <text evidence="11">Homodimer.</text>
</comment>
<organism evidence="14 15">
    <name type="scientific">Sinimarinibacterium thermocellulolyticum</name>
    <dbReference type="NCBI Taxonomy" id="3170016"/>
    <lineage>
        <taxon>Bacteria</taxon>
        <taxon>Pseudomonadati</taxon>
        <taxon>Pseudomonadota</taxon>
        <taxon>Gammaproteobacteria</taxon>
        <taxon>Nevskiales</taxon>
        <taxon>Nevskiaceae</taxon>
        <taxon>Sinimarinibacterium</taxon>
    </lineage>
</organism>
<evidence type="ECO:0000256" key="5">
    <source>
        <dbReference type="ARBA" id="ARBA00022801"/>
    </source>
</evidence>
<dbReference type="NCBIfam" id="NF008058">
    <property type="entry name" value="PRK10792.1"/>
    <property type="match status" value="1"/>
</dbReference>
<evidence type="ECO:0000256" key="8">
    <source>
        <dbReference type="ARBA" id="ARBA00023102"/>
    </source>
</evidence>
<feature type="binding site" evidence="11">
    <location>
        <begin position="166"/>
        <end position="168"/>
    </location>
    <ligand>
        <name>NADP(+)</name>
        <dbReference type="ChEBI" id="CHEBI:58349"/>
    </ligand>
</feature>
<keyword evidence="4 11" id="KW-0658">Purine biosynthesis</keyword>
<comment type="catalytic activity">
    <reaction evidence="11">
        <text>(6R)-5,10-methylene-5,6,7,8-tetrahydrofolate + NADP(+) = (6R)-5,10-methenyltetrahydrofolate + NADPH</text>
        <dbReference type="Rhea" id="RHEA:22812"/>
        <dbReference type="ChEBI" id="CHEBI:15636"/>
        <dbReference type="ChEBI" id="CHEBI:57455"/>
        <dbReference type="ChEBI" id="CHEBI:57783"/>
        <dbReference type="ChEBI" id="CHEBI:58349"/>
        <dbReference type="EC" id="1.5.1.5"/>
    </reaction>
</comment>
<dbReference type="Pfam" id="PF02882">
    <property type="entry name" value="THF_DHG_CYH_C"/>
    <property type="match status" value="1"/>
</dbReference>
<dbReference type="InterPro" id="IPR000672">
    <property type="entry name" value="THF_DH/CycHdrlase"/>
</dbReference>
<name>A0ABV2A8I4_9GAMM</name>
<evidence type="ECO:0000313" key="15">
    <source>
        <dbReference type="Proteomes" id="UP001465331"/>
    </source>
</evidence>
<dbReference type="Gene3D" id="3.40.50.720">
    <property type="entry name" value="NAD(P)-binding Rossmann-like Domain"/>
    <property type="match status" value="1"/>
</dbReference>
<dbReference type="EC" id="1.5.1.5" evidence="11"/>
<dbReference type="InterPro" id="IPR036291">
    <property type="entry name" value="NAD(P)-bd_dom_sf"/>
</dbReference>
<dbReference type="InterPro" id="IPR046346">
    <property type="entry name" value="Aminoacid_DH-like_N_sf"/>
</dbReference>
<accession>A0ABV2A8I4</accession>
<dbReference type="SUPFAM" id="SSF51735">
    <property type="entry name" value="NAD(P)-binding Rossmann-fold domains"/>
    <property type="match status" value="1"/>
</dbReference>
<evidence type="ECO:0000256" key="9">
    <source>
        <dbReference type="ARBA" id="ARBA00023167"/>
    </source>
</evidence>
<keyword evidence="6 11" id="KW-0521">NADP</keyword>
<protein>
    <recommendedName>
        <fullName evidence="11">Bifunctional protein FolD</fullName>
    </recommendedName>
    <domain>
        <recommendedName>
            <fullName evidence="11">Methylenetetrahydrofolate dehydrogenase</fullName>
            <ecNumber evidence="11">1.5.1.5</ecNumber>
        </recommendedName>
    </domain>
    <domain>
        <recommendedName>
            <fullName evidence="11">Methenyltetrahydrofolate cyclohydrolase</fullName>
            <ecNumber evidence="11">3.5.4.9</ecNumber>
        </recommendedName>
    </domain>
</protein>
<dbReference type="InterPro" id="IPR020867">
    <property type="entry name" value="THF_DH/CycHdrlase_CS"/>
</dbReference>
<comment type="caution">
    <text evidence="11">Lacks conserved residue(s) required for the propagation of feature annotation.</text>
</comment>
<reference evidence="14 15" key="1">
    <citation type="submission" date="2024-06" db="EMBL/GenBank/DDBJ databases">
        <authorList>
            <person name="Li Z."/>
            <person name="Jiang Y."/>
        </authorList>
    </citation>
    <scope>NUCLEOTIDE SEQUENCE [LARGE SCALE GENOMIC DNA]</scope>
    <source>
        <strain evidence="14 15">HSW-8</strain>
    </source>
</reference>
<dbReference type="PROSITE" id="PS00767">
    <property type="entry name" value="THF_DHG_CYH_2"/>
    <property type="match status" value="1"/>
</dbReference>
<dbReference type="EC" id="3.5.4.9" evidence="11"/>
<dbReference type="PROSITE" id="PS00766">
    <property type="entry name" value="THF_DHG_CYH_1"/>
    <property type="match status" value="1"/>
</dbReference>
<feature type="binding site" evidence="11">
    <location>
        <position position="232"/>
    </location>
    <ligand>
        <name>NADP(+)</name>
        <dbReference type="ChEBI" id="CHEBI:58349"/>
    </ligand>
</feature>
<comment type="pathway">
    <text evidence="1 11">One-carbon metabolism; tetrahydrofolate interconversion.</text>
</comment>
<comment type="catalytic activity">
    <reaction evidence="11">
        <text>(6R)-5,10-methenyltetrahydrofolate + H2O = (6R)-10-formyltetrahydrofolate + H(+)</text>
        <dbReference type="Rhea" id="RHEA:23700"/>
        <dbReference type="ChEBI" id="CHEBI:15377"/>
        <dbReference type="ChEBI" id="CHEBI:15378"/>
        <dbReference type="ChEBI" id="CHEBI:57455"/>
        <dbReference type="ChEBI" id="CHEBI:195366"/>
        <dbReference type="EC" id="3.5.4.9"/>
    </reaction>
</comment>
<proteinExistence type="inferred from homology"/>
<evidence type="ECO:0000256" key="11">
    <source>
        <dbReference type="HAMAP-Rule" id="MF_01576"/>
    </source>
</evidence>
<evidence type="ECO:0000256" key="4">
    <source>
        <dbReference type="ARBA" id="ARBA00022755"/>
    </source>
</evidence>
<keyword evidence="15" id="KW-1185">Reference proteome</keyword>
<keyword evidence="7 11" id="KW-0560">Oxidoreductase</keyword>
<dbReference type="SUPFAM" id="SSF53223">
    <property type="entry name" value="Aminoacid dehydrogenase-like, N-terminal domain"/>
    <property type="match status" value="1"/>
</dbReference>
<dbReference type="EMBL" id="JBEPIJ010000004">
    <property type="protein sequence ID" value="MES0873434.1"/>
    <property type="molecule type" value="Genomic_DNA"/>
</dbReference>
<evidence type="ECO:0000259" key="13">
    <source>
        <dbReference type="Pfam" id="PF02882"/>
    </source>
</evidence>